<evidence type="ECO:0000313" key="15">
    <source>
        <dbReference type="Proteomes" id="UP000708148"/>
    </source>
</evidence>
<keyword evidence="11" id="KW-0472">Membrane</keyword>
<dbReference type="Gene3D" id="2.60.40.150">
    <property type="entry name" value="C2 domain"/>
    <property type="match status" value="2"/>
</dbReference>
<dbReference type="CDD" id="cd21677">
    <property type="entry name" value="SMP_SYT"/>
    <property type="match status" value="1"/>
</dbReference>
<gene>
    <name evidence="14" type="ORF">OSTQU699_LOCUS4490</name>
</gene>
<dbReference type="GO" id="GO:0008289">
    <property type="term" value="F:lipid binding"/>
    <property type="evidence" value="ECO:0007669"/>
    <property type="project" value="UniProtKB-KW"/>
</dbReference>
<evidence type="ECO:0000259" key="12">
    <source>
        <dbReference type="PROSITE" id="PS50004"/>
    </source>
</evidence>
<dbReference type="PROSITE" id="PS50004">
    <property type="entry name" value="C2"/>
    <property type="match status" value="2"/>
</dbReference>
<feature type="domain" description="C2" evidence="12">
    <location>
        <begin position="338"/>
        <end position="464"/>
    </location>
</feature>
<dbReference type="InterPro" id="IPR045050">
    <property type="entry name" value="Synaptotagmin_plant"/>
</dbReference>
<evidence type="ECO:0000259" key="13">
    <source>
        <dbReference type="PROSITE" id="PS51847"/>
    </source>
</evidence>
<dbReference type="CDD" id="cd00030">
    <property type="entry name" value="C2"/>
    <property type="match status" value="1"/>
</dbReference>
<dbReference type="GO" id="GO:0016020">
    <property type="term" value="C:membrane"/>
    <property type="evidence" value="ECO:0007669"/>
    <property type="project" value="UniProtKB-SubCell"/>
</dbReference>
<keyword evidence="3" id="KW-0813">Transport</keyword>
<dbReference type="PRINTS" id="PR00360">
    <property type="entry name" value="C2DOMAIN"/>
</dbReference>
<evidence type="ECO:0000256" key="4">
    <source>
        <dbReference type="ARBA" id="ARBA00022692"/>
    </source>
</evidence>
<dbReference type="SUPFAM" id="SSF49562">
    <property type="entry name" value="C2 domain (Calcium/lipid-binding domain, CaLB)"/>
    <property type="match status" value="2"/>
</dbReference>
<reference evidence="14" key="1">
    <citation type="submission" date="2020-12" db="EMBL/GenBank/DDBJ databases">
        <authorList>
            <person name="Iha C."/>
        </authorList>
    </citation>
    <scope>NUCLEOTIDE SEQUENCE</scope>
</reference>
<dbReference type="InterPro" id="IPR031468">
    <property type="entry name" value="SMP_LBD"/>
</dbReference>
<evidence type="ECO:0000256" key="5">
    <source>
        <dbReference type="ARBA" id="ARBA00022723"/>
    </source>
</evidence>
<keyword evidence="4" id="KW-0812">Transmembrane</keyword>
<feature type="domain" description="C2" evidence="12">
    <location>
        <begin position="182"/>
        <end position="317"/>
    </location>
</feature>
<dbReference type="GO" id="GO:0005783">
    <property type="term" value="C:endoplasmic reticulum"/>
    <property type="evidence" value="ECO:0007669"/>
    <property type="project" value="TreeGrafter"/>
</dbReference>
<keyword evidence="8" id="KW-1133">Transmembrane helix</keyword>
<evidence type="ECO:0000256" key="6">
    <source>
        <dbReference type="ARBA" id="ARBA00022737"/>
    </source>
</evidence>
<comment type="caution">
    <text evidence="14">The sequence shown here is derived from an EMBL/GenBank/DDBJ whole genome shotgun (WGS) entry which is preliminary data.</text>
</comment>
<protein>
    <submittedName>
        <fullName evidence="14">Uncharacterized protein</fullName>
    </submittedName>
</protein>
<dbReference type="Pfam" id="PF17047">
    <property type="entry name" value="SMP_LBD"/>
    <property type="match status" value="1"/>
</dbReference>
<evidence type="ECO:0000313" key="14">
    <source>
        <dbReference type="EMBL" id="CAD7699131.1"/>
    </source>
</evidence>
<feature type="non-terminal residue" evidence="14">
    <location>
        <position position="484"/>
    </location>
</feature>
<evidence type="ECO:0000256" key="8">
    <source>
        <dbReference type="ARBA" id="ARBA00022989"/>
    </source>
</evidence>
<dbReference type="PROSITE" id="PS51847">
    <property type="entry name" value="SMP"/>
    <property type="match status" value="1"/>
</dbReference>
<evidence type="ECO:0000256" key="2">
    <source>
        <dbReference type="ARBA" id="ARBA00006996"/>
    </source>
</evidence>
<keyword evidence="6" id="KW-0677">Repeat</keyword>
<dbReference type="AlphaFoldDB" id="A0A8S1IZF2"/>
<evidence type="ECO:0000256" key="10">
    <source>
        <dbReference type="ARBA" id="ARBA00023121"/>
    </source>
</evidence>
<dbReference type="PANTHER" id="PTHR10774:SF190">
    <property type="entry name" value="C2 CALCIUM_LIPID-BINDING ENDONUCLEASE_EXONUCLEASE_PHOSPHATASE-RELATED"/>
    <property type="match status" value="1"/>
</dbReference>
<dbReference type="InterPro" id="IPR035892">
    <property type="entry name" value="C2_domain_sf"/>
</dbReference>
<evidence type="ECO:0000256" key="3">
    <source>
        <dbReference type="ARBA" id="ARBA00022448"/>
    </source>
</evidence>
<sequence length="484" mass="53775">FLNKFMAQAWPFYDRAVCATIKELVEPIMDDFKPVGFNRIGFKSLTFGDAPMRVEGVRLERIQGDDPSIVMDIDLRWCGDASIVLAIEVTGENTRMAPKITDLQLVGTIRVIFKPLLDVIPCFGALVVTVQRPPNIKFNMDFGKALGGSMVGSPVKALINGFLKDIWGNMLVWPKRLVIPIMEESITGPLDYLQLHSVGLLLVTVVEAAGLRRADTFGSSDPQVELYTEPHRKVSTTVKKNTLTPKWGEDFYLLVQEPTSQNIMVLVNDIDAVNVNLKLNVLKTAKEAIGAKEPLGRAIVPLSDAASQEGRQVERTFELGPGEFSDMHGPGVGAGTITLKMVYKSFESLRSEHSSSGAVIVTVIQCRDLVAMDSGGVSDPYVKVKIGRKEFRTVVVQDSLNPVYNETFEFFDPRAGHCVTTDDELKVKVYDKDALSDDFLGRQDLPISDIIDSCRSTGTCRRWYRLEDIKHGEIELKIEFIPFI</sequence>
<dbReference type="PANTHER" id="PTHR10774">
    <property type="entry name" value="EXTENDED SYNAPTOTAGMIN-RELATED"/>
    <property type="match status" value="1"/>
</dbReference>
<accession>A0A8S1IZF2</accession>
<evidence type="ECO:0000256" key="7">
    <source>
        <dbReference type="ARBA" id="ARBA00022837"/>
    </source>
</evidence>
<keyword evidence="9" id="KW-0445">Lipid transport</keyword>
<dbReference type="Pfam" id="PF00168">
    <property type="entry name" value="C2"/>
    <property type="match status" value="2"/>
</dbReference>
<proteinExistence type="inferred from homology"/>
<keyword evidence="7" id="KW-0106">Calcium</keyword>
<dbReference type="OrthoDB" id="566659at2759"/>
<dbReference type="EMBL" id="CAJHUC010000957">
    <property type="protein sequence ID" value="CAD7699131.1"/>
    <property type="molecule type" value="Genomic_DNA"/>
</dbReference>
<dbReference type="InterPro" id="IPR000008">
    <property type="entry name" value="C2_dom"/>
</dbReference>
<keyword evidence="5" id="KW-0479">Metal-binding</keyword>
<dbReference type="GO" id="GO:0006869">
    <property type="term" value="P:lipid transport"/>
    <property type="evidence" value="ECO:0007669"/>
    <property type="project" value="UniProtKB-KW"/>
</dbReference>
<dbReference type="InterPro" id="IPR039010">
    <property type="entry name" value="Synaptotagmin_SMP"/>
</dbReference>
<feature type="domain" description="SMP-LTD" evidence="13">
    <location>
        <begin position="1"/>
        <end position="182"/>
    </location>
</feature>
<evidence type="ECO:0000256" key="9">
    <source>
        <dbReference type="ARBA" id="ARBA00023055"/>
    </source>
</evidence>
<dbReference type="Proteomes" id="UP000708148">
    <property type="component" value="Unassembled WGS sequence"/>
</dbReference>
<keyword evidence="15" id="KW-1185">Reference proteome</keyword>
<dbReference type="GO" id="GO:0046872">
    <property type="term" value="F:metal ion binding"/>
    <property type="evidence" value="ECO:0007669"/>
    <property type="project" value="UniProtKB-KW"/>
</dbReference>
<name>A0A8S1IZF2_9CHLO</name>
<keyword evidence="10" id="KW-0446">Lipid-binding</keyword>
<comment type="subcellular location">
    <subcellularLocation>
        <location evidence="1">Membrane</location>
        <topology evidence="1">Single-pass membrane protein</topology>
    </subcellularLocation>
</comment>
<evidence type="ECO:0000256" key="11">
    <source>
        <dbReference type="ARBA" id="ARBA00023136"/>
    </source>
</evidence>
<organism evidence="14 15">
    <name type="scientific">Ostreobium quekettii</name>
    <dbReference type="NCBI Taxonomy" id="121088"/>
    <lineage>
        <taxon>Eukaryota</taxon>
        <taxon>Viridiplantae</taxon>
        <taxon>Chlorophyta</taxon>
        <taxon>core chlorophytes</taxon>
        <taxon>Ulvophyceae</taxon>
        <taxon>TCBD clade</taxon>
        <taxon>Bryopsidales</taxon>
        <taxon>Ostreobineae</taxon>
        <taxon>Ostreobiaceae</taxon>
        <taxon>Ostreobium</taxon>
    </lineage>
</organism>
<evidence type="ECO:0000256" key="1">
    <source>
        <dbReference type="ARBA" id="ARBA00004167"/>
    </source>
</evidence>
<dbReference type="SMART" id="SM00239">
    <property type="entry name" value="C2"/>
    <property type="match status" value="2"/>
</dbReference>
<comment type="similarity">
    <text evidence="2">Belongs to the synaptotagmin family.</text>
</comment>